<evidence type="ECO:0000313" key="1">
    <source>
        <dbReference type="EMBL" id="MBC8600839.1"/>
    </source>
</evidence>
<gene>
    <name evidence="1" type="ORF">H8784_03785</name>
</gene>
<comment type="caution">
    <text evidence="1">The sequence shown here is derived from an EMBL/GenBank/DDBJ whole genome shotgun (WGS) entry which is preliminary data.</text>
</comment>
<dbReference type="RefSeq" id="WP_115498346.1">
    <property type="nucleotide sequence ID" value="NZ_JACRTI010000005.1"/>
</dbReference>
<sequence length="277" mass="32602">MKTFTLVPIGGLGNRINAICSAIVYCQQHNRALKIYWFKDPTLNCPVGDLFSLDPRLQNVELIDGNFWDYYKIDKPRKRNLWIPQIYQKHAFDKRILDSDVFKVISNHECVDFGDLTQFRHIYMVSYWRFWTDPNMWKIIRVNPMIQKKVNDFLSNNNLKRKIGIHIRRTDNVYSVEESPIELFENVIVEELNKCENTFFYLASDSVEVKKRLVNKFGNVINTNLEPAVRNSRDGIITAFTELNILSKMDKIYASSRSSFSELAHFLSNNIFKELKI</sequence>
<dbReference type="Proteomes" id="UP000629596">
    <property type="component" value="Unassembled WGS sequence"/>
</dbReference>
<organism evidence="1 2">
    <name type="scientific">Parabacteroides acidifaciens</name>
    <dbReference type="NCBI Taxonomy" id="2290935"/>
    <lineage>
        <taxon>Bacteria</taxon>
        <taxon>Pseudomonadati</taxon>
        <taxon>Bacteroidota</taxon>
        <taxon>Bacteroidia</taxon>
        <taxon>Bacteroidales</taxon>
        <taxon>Tannerellaceae</taxon>
        <taxon>Parabacteroides</taxon>
    </lineage>
</organism>
<dbReference type="EMBL" id="JACRTI010000005">
    <property type="protein sequence ID" value="MBC8600839.1"/>
    <property type="molecule type" value="Genomic_DNA"/>
</dbReference>
<dbReference type="Gene3D" id="3.40.50.11350">
    <property type="match status" value="1"/>
</dbReference>
<name>A0ABR7NXM0_9BACT</name>
<evidence type="ECO:0000313" key="2">
    <source>
        <dbReference type="Proteomes" id="UP000629596"/>
    </source>
</evidence>
<accession>A0ABR7NXM0</accession>
<keyword evidence="2" id="KW-1185">Reference proteome</keyword>
<reference evidence="1 2" key="1">
    <citation type="submission" date="2020-08" db="EMBL/GenBank/DDBJ databases">
        <title>Genome public.</title>
        <authorList>
            <person name="Liu C."/>
            <person name="Sun Q."/>
        </authorList>
    </citation>
    <scope>NUCLEOTIDE SEQUENCE [LARGE SCALE GENOMIC DNA]</scope>
    <source>
        <strain evidence="1 2">426_9</strain>
    </source>
</reference>
<protein>
    <recommendedName>
        <fullName evidence="3">Glycosyl transferase</fullName>
    </recommendedName>
</protein>
<evidence type="ECO:0008006" key="3">
    <source>
        <dbReference type="Google" id="ProtNLM"/>
    </source>
</evidence>
<proteinExistence type="predicted"/>
<dbReference type="Gene3D" id="3.40.50.11340">
    <property type="match status" value="1"/>
</dbReference>